<dbReference type="OrthoDB" id="1956822at2"/>
<dbReference type="RefSeq" id="WP_009299090.1">
    <property type="nucleotide sequence ID" value="NZ_CYXM01000001.1"/>
</dbReference>
<proteinExistence type="predicted"/>
<dbReference type="EMBL" id="CYXM01000001">
    <property type="protein sequence ID" value="CUM73352.1"/>
    <property type="molecule type" value="Genomic_DNA"/>
</dbReference>
<dbReference type="InterPro" id="IPR010861">
    <property type="entry name" value="DUF1492"/>
</dbReference>
<dbReference type="Proteomes" id="UP000095673">
    <property type="component" value="Unassembled WGS sequence"/>
</dbReference>
<evidence type="ECO:0000313" key="1">
    <source>
        <dbReference type="EMBL" id="CUM73352.1"/>
    </source>
</evidence>
<accession>A0A173R679</accession>
<protein>
    <submittedName>
        <fullName evidence="1">Protein of uncharacterized function (DUF1492)</fullName>
    </submittedName>
</protein>
<name>A0A173R679_9FIRM</name>
<dbReference type="AlphaFoldDB" id="A0A173R679"/>
<sequence>MHQNSEAKQPKETDEIKKKLESYAALHRRIDNQIERLENLEAVMGSISSPSFDGISGGGGDGTSKQERQVIQKVTLEETIRRMITDEDRERNELEAMISEMEKPDEQTVLEMHYFDAANWWTVCAALHGSREDYDKHEQRYLKRTFKLHGSALQSLAKIYRAKQEQG</sequence>
<organism evidence="1 2">
    <name type="scientific">Agathobacter rectalis</name>
    <dbReference type="NCBI Taxonomy" id="39491"/>
    <lineage>
        <taxon>Bacteria</taxon>
        <taxon>Bacillati</taxon>
        <taxon>Bacillota</taxon>
        <taxon>Clostridia</taxon>
        <taxon>Lachnospirales</taxon>
        <taxon>Lachnospiraceae</taxon>
        <taxon>Agathobacter</taxon>
    </lineage>
</organism>
<dbReference type="Pfam" id="PF07374">
    <property type="entry name" value="DUF1492"/>
    <property type="match status" value="1"/>
</dbReference>
<evidence type="ECO:0000313" key="2">
    <source>
        <dbReference type="Proteomes" id="UP000095673"/>
    </source>
</evidence>
<gene>
    <name evidence="1" type="ORF">ERS852580_00298</name>
</gene>
<reference evidence="1 2" key="1">
    <citation type="submission" date="2015-09" db="EMBL/GenBank/DDBJ databases">
        <authorList>
            <consortium name="Pathogen Informatics"/>
        </authorList>
    </citation>
    <scope>NUCLEOTIDE SEQUENCE [LARGE SCALE GENOMIC DNA]</scope>
    <source>
        <strain evidence="1 2">2789STDY5834968</strain>
    </source>
</reference>